<reference evidence="1 2" key="2">
    <citation type="journal article" date="2022" name="Mol. Ecol. Resour.">
        <title>The genomes of chicory, endive, great burdock and yacon provide insights into Asteraceae paleo-polyploidization history and plant inulin production.</title>
        <authorList>
            <person name="Fan W."/>
            <person name="Wang S."/>
            <person name="Wang H."/>
            <person name="Wang A."/>
            <person name="Jiang F."/>
            <person name="Liu H."/>
            <person name="Zhao H."/>
            <person name="Xu D."/>
            <person name="Zhang Y."/>
        </authorList>
    </citation>
    <scope>NUCLEOTIDE SEQUENCE [LARGE SCALE GENOMIC DNA]</scope>
    <source>
        <strain evidence="2">cv. Yunnan</strain>
        <tissue evidence="1">Leaves</tissue>
    </source>
</reference>
<reference evidence="2" key="1">
    <citation type="journal article" date="2022" name="Mol. Ecol. Resour.">
        <title>The genomes of chicory, endive, great burdock and yacon provide insights into Asteraceae palaeo-polyploidization history and plant inulin production.</title>
        <authorList>
            <person name="Fan W."/>
            <person name="Wang S."/>
            <person name="Wang H."/>
            <person name="Wang A."/>
            <person name="Jiang F."/>
            <person name="Liu H."/>
            <person name="Zhao H."/>
            <person name="Xu D."/>
            <person name="Zhang Y."/>
        </authorList>
    </citation>
    <scope>NUCLEOTIDE SEQUENCE [LARGE SCALE GENOMIC DNA]</scope>
    <source>
        <strain evidence="2">cv. Yunnan</strain>
    </source>
</reference>
<proteinExistence type="predicted"/>
<organism evidence="1 2">
    <name type="scientific">Smallanthus sonchifolius</name>
    <dbReference type="NCBI Taxonomy" id="185202"/>
    <lineage>
        <taxon>Eukaryota</taxon>
        <taxon>Viridiplantae</taxon>
        <taxon>Streptophyta</taxon>
        <taxon>Embryophyta</taxon>
        <taxon>Tracheophyta</taxon>
        <taxon>Spermatophyta</taxon>
        <taxon>Magnoliopsida</taxon>
        <taxon>eudicotyledons</taxon>
        <taxon>Gunneridae</taxon>
        <taxon>Pentapetalae</taxon>
        <taxon>asterids</taxon>
        <taxon>campanulids</taxon>
        <taxon>Asterales</taxon>
        <taxon>Asteraceae</taxon>
        <taxon>Asteroideae</taxon>
        <taxon>Heliantheae alliance</taxon>
        <taxon>Millerieae</taxon>
        <taxon>Smallanthus</taxon>
    </lineage>
</organism>
<evidence type="ECO:0000313" key="1">
    <source>
        <dbReference type="EMBL" id="KAI3812618.1"/>
    </source>
</evidence>
<keyword evidence="2" id="KW-1185">Reference proteome</keyword>
<dbReference type="EMBL" id="CM042023">
    <property type="protein sequence ID" value="KAI3812618.1"/>
    <property type="molecule type" value="Genomic_DNA"/>
</dbReference>
<name>A0ACB9IWK8_9ASTR</name>
<comment type="caution">
    <text evidence="1">The sequence shown here is derived from an EMBL/GenBank/DDBJ whole genome shotgun (WGS) entry which is preliminary data.</text>
</comment>
<evidence type="ECO:0000313" key="2">
    <source>
        <dbReference type="Proteomes" id="UP001056120"/>
    </source>
</evidence>
<protein>
    <submittedName>
        <fullName evidence="1">Uncharacterized protein</fullName>
    </submittedName>
</protein>
<accession>A0ACB9IWK8</accession>
<gene>
    <name evidence="1" type="ORF">L1987_17329</name>
</gene>
<dbReference type="Proteomes" id="UP001056120">
    <property type="component" value="Linkage Group LG06"/>
</dbReference>
<sequence length="184" mass="21028">MLVIIICRPQETGFFCGQGDYDSYYGRFFLHWYAQFLINHAIIILSLATLAFEEIQIVVKIPSVYWWYKSTSHAAELTAGYYNPAAGLRLSSDGNQEALADPKGLTWQVLNTAWDKGLTLAGQNSLLYYDKELETAKPINDPDHHHFAFFTFQPPLPLVERTICFSELDHFILCMHGENVVTEM</sequence>